<protein>
    <submittedName>
        <fullName evidence="1">DUF2924 domain-containing protein</fullName>
    </submittedName>
</protein>
<gene>
    <name evidence="1" type="ORF">KK137_09860</name>
</gene>
<proteinExistence type="predicted"/>
<dbReference type="EMBL" id="JAHFVK010000002">
    <property type="protein sequence ID" value="MBT2134638.1"/>
    <property type="molecule type" value="Genomic_DNA"/>
</dbReference>
<sequence>MSCFNIDLAGLASLSPAQLRAEWHVQFRTVAPPIGPDLLRRAIAWKRQARVYGDLPTPARKAIEAALAQLERTGRVEAAALRIKPGTRLVRRWHGKTHHVLVLEDGFEHDGRRYVSLSQIARAITGAHWSGPRFFGLRKNASDGGDD</sequence>
<dbReference type="InterPro" id="IPR021322">
    <property type="entry name" value="DUF2924"/>
</dbReference>
<dbReference type="Pfam" id="PF11149">
    <property type="entry name" value="DUF2924"/>
    <property type="match status" value="1"/>
</dbReference>
<keyword evidence="2" id="KW-1185">Reference proteome</keyword>
<evidence type="ECO:0000313" key="1">
    <source>
        <dbReference type="EMBL" id="MBT2134638.1"/>
    </source>
</evidence>
<dbReference type="Proteomes" id="UP000811255">
    <property type="component" value="Unassembled WGS sequence"/>
</dbReference>
<dbReference type="RefSeq" id="WP_214536271.1">
    <property type="nucleotide sequence ID" value="NZ_JAHFVK010000002.1"/>
</dbReference>
<evidence type="ECO:0000313" key="2">
    <source>
        <dbReference type="Proteomes" id="UP000811255"/>
    </source>
</evidence>
<comment type="caution">
    <text evidence="1">The sequence shown here is derived from an EMBL/GenBank/DDBJ whole genome shotgun (WGS) entry which is preliminary data.</text>
</comment>
<name>A0ABS5W5R1_9SPHN</name>
<reference evidence="1 2" key="1">
    <citation type="submission" date="2021-05" db="EMBL/GenBank/DDBJ databases">
        <title>Croceibacterium sp. LX-88 genome sequence.</title>
        <authorList>
            <person name="Luo X."/>
        </authorList>
    </citation>
    <scope>NUCLEOTIDE SEQUENCE [LARGE SCALE GENOMIC DNA]</scope>
    <source>
        <strain evidence="1 2">LX-88</strain>
    </source>
</reference>
<accession>A0ABS5W5R1</accession>
<organism evidence="1 2">
    <name type="scientific">Croceibacterium selenioxidans</name>
    <dbReference type="NCBI Taxonomy" id="2838833"/>
    <lineage>
        <taxon>Bacteria</taxon>
        <taxon>Pseudomonadati</taxon>
        <taxon>Pseudomonadota</taxon>
        <taxon>Alphaproteobacteria</taxon>
        <taxon>Sphingomonadales</taxon>
        <taxon>Erythrobacteraceae</taxon>
        <taxon>Croceibacterium</taxon>
    </lineage>
</organism>